<dbReference type="Pfam" id="PF08513">
    <property type="entry name" value="LisH"/>
    <property type="match status" value="1"/>
</dbReference>
<dbReference type="Pfam" id="PF00400">
    <property type="entry name" value="WD40"/>
    <property type="match status" value="6"/>
</dbReference>
<keyword evidence="7" id="KW-0539">Nucleus</keyword>
<dbReference type="InterPro" id="IPR006594">
    <property type="entry name" value="LisH"/>
</dbReference>
<dbReference type="Proteomes" id="UP000033710">
    <property type="component" value="Unassembled WGS sequence"/>
</dbReference>
<evidence type="ECO:0000256" key="6">
    <source>
        <dbReference type="ARBA" id="ARBA00023163"/>
    </source>
</evidence>
<keyword evidence="4" id="KW-0677">Repeat</keyword>
<dbReference type="InterPro" id="IPR015943">
    <property type="entry name" value="WD40/YVTN_repeat-like_dom_sf"/>
</dbReference>
<dbReference type="InterPro" id="IPR001680">
    <property type="entry name" value="WD40_rpt"/>
</dbReference>
<dbReference type="RefSeq" id="XP_016587560.1">
    <property type="nucleotide sequence ID" value="XM_016735168.1"/>
</dbReference>
<gene>
    <name evidence="11" type="ORF">SPSK_08575</name>
</gene>
<dbReference type="EMBL" id="AXCR01000007">
    <property type="protein sequence ID" value="KJR84884.1"/>
    <property type="molecule type" value="Genomic_DNA"/>
</dbReference>
<dbReference type="AlphaFoldDB" id="A0A0F2M715"/>
<dbReference type="KEGG" id="ssck:SPSK_08575"/>
<keyword evidence="6" id="KW-0804">Transcription</keyword>
<dbReference type="Gene3D" id="1.25.40.500">
    <property type="entry name" value="TFIID subunit TAF5, NTD2 domain"/>
    <property type="match status" value="1"/>
</dbReference>
<dbReference type="OrthoDB" id="10266330at2759"/>
<evidence type="ECO:0000256" key="4">
    <source>
        <dbReference type="ARBA" id="ARBA00022737"/>
    </source>
</evidence>
<comment type="similarity">
    <text evidence="2">Belongs to the WD repeat TAF5 family.</text>
</comment>
<sequence>MSASNGNNGQHGTGTGPSAAGGSGQSQALTNSPSDLNKIVTDYLLKKGFTKTEATFRKESSNVNPDGRPIRRKVDDMGPERYPKSFHLLKDWIENGLDLYKFELRKLLWPVFVYSFLDMVEQNFVQESKLFLKDVWSDFENTHADDLRAFETIQLPIHVTENPTTKIYRGNKYRIPLNQHVSGQLFGFLERQEDAGGSVITLLLQTYCQVDSTARGPIEPYSFEAIARRAQNADLDEADVREGIPGVFTGVSNRDILDTHAALKLGPLPMELELRDDVRAELEEQDQRQPPAAGVPSLVSEFDAKIKQEEGADGPSRTDLPLPPSRARDVVIEMQKIRETRDRFQIEDRTGGVGVPVSVCMFTFHNTCGSVSSMAFSKDHQLVAYGSMDSYIRVWSIDGKALKSRMLGDTDKTNNRKLIGHSGPVYGLSFSDAVTGLKYNPFDEKQPPVETDSKLLLSSSSDGTVRLWSLDVWSCLCVYKSHTGPVFRVLWSPHGHYFLTAGWDKTVRIFTQDHASAQRLLVGHNTSISAIAWHSNGTYVFSASDETDKTIRMWSAIKGDCVRVFTGHTDYISALECAPNGRILASADAGGTIIIWDITKGTRIKRCRGHAKGGISSLSFSAESTVLVSSGLDGTLRLWDINLPKDASKTPAALGTAPGSALASSNQSGDIGGTGGESLTGASSQDRSITVGGQPPSPATAATAAGAASGTNNGGAGKKKGKEVTITPDQISAFATKKTPILRAEFTRMNLVVASGCFDP</sequence>
<dbReference type="InterPro" id="IPR037264">
    <property type="entry name" value="TFIID_NTD2_sf"/>
</dbReference>
<feature type="repeat" description="WD" evidence="8">
    <location>
        <begin position="452"/>
        <end position="471"/>
    </location>
</feature>
<evidence type="ECO:0000256" key="9">
    <source>
        <dbReference type="SAM" id="MobiDB-lite"/>
    </source>
</evidence>
<feature type="repeat" description="WD" evidence="8">
    <location>
        <begin position="479"/>
        <end position="510"/>
    </location>
</feature>
<dbReference type="Gene3D" id="2.130.10.10">
    <property type="entry name" value="YVTN repeat-like/Quinoprotein amine dehydrogenase"/>
    <property type="match status" value="2"/>
</dbReference>
<dbReference type="PRINTS" id="PR00320">
    <property type="entry name" value="GPROTEINBRPT"/>
</dbReference>
<proteinExistence type="inferred from homology"/>
<feature type="region of interest" description="Disordered" evidence="9">
    <location>
        <begin position="56"/>
        <end position="76"/>
    </location>
</feature>
<reference evidence="11 12" key="1">
    <citation type="journal article" date="2014" name="BMC Genomics">
        <title>Comparative genomics of the major fungal agents of human and animal Sporotrichosis: Sporothrix schenckii and Sporothrix brasiliensis.</title>
        <authorList>
            <person name="Teixeira M.M."/>
            <person name="de Almeida L.G."/>
            <person name="Kubitschek-Barreira P."/>
            <person name="Alves F.L."/>
            <person name="Kioshima E.S."/>
            <person name="Abadio A.K."/>
            <person name="Fernandes L."/>
            <person name="Derengowski L.S."/>
            <person name="Ferreira K.S."/>
            <person name="Souza R.C."/>
            <person name="Ruiz J.C."/>
            <person name="de Andrade N.C."/>
            <person name="Paes H.C."/>
            <person name="Nicola A.M."/>
            <person name="Albuquerque P."/>
            <person name="Gerber A.L."/>
            <person name="Martins V.P."/>
            <person name="Peconick L.D."/>
            <person name="Neto A.V."/>
            <person name="Chaucanez C.B."/>
            <person name="Silva P.A."/>
            <person name="Cunha O.L."/>
            <person name="de Oliveira F.F."/>
            <person name="dos Santos T.C."/>
            <person name="Barros A.L."/>
            <person name="Soares M.A."/>
            <person name="de Oliveira L.M."/>
            <person name="Marini M.M."/>
            <person name="Villalobos-Duno H."/>
            <person name="Cunha M.M."/>
            <person name="de Hoog S."/>
            <person name="da Silveira J.F."/>
            <person name="Henrissat B."/>
            <person name="Nino-Vega G.A."/>
            <person name="Cisalpino P.S."/>
            <person name="Mora-Montes H.M."/>
            <person name="Almeida S.R."/>
            <person name="Stajich J.E."/>
            <person name="Lopes-Bezerra L.M."/>
            <person name="Vasconcelos A.T."/>
            <person name="Felipe M.S."/>
        </authorList>
    </citation>
    <scope>NUCLEOTIDE SEQUENCE [LARGE SCALE GENOMIC DNA]</scope>
    <source>
        <strain evidence="11 12">1099-18</strain>
    </source>
</reference>
<feature type="repeat" description="WD" evidence="8">
    <location>
        <begin position="364"/>
        <end position="398"/>
    </location>
</feature>
<dbReference type="SMART" id="SM00320">
    <property type="entry name" value="WD40"/>
    <property type="match status" value="6"/>
</dbReference>
<dbReference type="PANTHER" id="PTHR19879:SF1">
    <property type="entry name" value="CANNONBALL-RELATED"/>
    <property type="match status" value="1"/>
</dbReference>
<dbReference type="SMART" id="SM00667">
    <property type="entry name" value="LisH"/>
    <property type="match status" value="1"/>
</dbReference>
<organism evidence="11 12">
    <name type="scientific">Sporothrix schenckii 1099-18</name>
    <dbReference type="NCBI Taxonomy" id="1397361"/>
    <lineage>
        <taxon>Eukaryota</taxon>
        <taxon>Fungi</taxon>
        <taxon>Dikarya</taxon>
        <taxon>Ascomycota</taxon>
        <taxon>Pezizomycotina</taxon>
        <taxon>Sordariomycetes</taxon>
        <taxon>Sordariomycetidae</taxon>
        <taxon>Ophiostomatales</taxon>
        <taxon>Ophiostomataceae</taxon>
        <taxon>Sporothrix</taxon>
    </lineage>
</organism>
<comment type="subcellular location">
    <subcellularLocation>
        <location evidence="1">Nucleus</location>
    </subcellularLocation>
</comment>
<dbReference type="GO" id="GO:0005669">
    <property type="term" value="C:transcription factor TFIID complex"/>
    <property type="evidence" value="ECO:0007669"/>
    <property type="project" value="TreeGrafter"/>
</dbReference>
<evidence type="ECO:0000256" key="2">
    <source>
        <dbReference type="ARBA" id="ARBA00009435"/>
    </source>
</evidence>
<dbReference type="GO" id="GO:0016251">
    <property type="term" value="F:RNA polymerase II general transcription initiation factor activity"/>
    <property type="evidence" value="ECO:0007669"/>
    <property type="project" value="TreeGrafter"/>
</dbReference>
<dbReference type="InterPro" id="IPR007582">
    <property type="entry name" value="TFIID_NTD2"/>
</dbReference>
<evidence type="ECO:0000256" key="1">
    <source>
        <dbReference type="ARBA" id="ARBA00004123"/>
    </source>
</evidence>
<evidence type="ECO:0000256" key="8">
    <source>
        <dbReference type="PROSITE-ProRule" id="PRU00221"/>
    </source>
</evidence>
<evidence type="ECO:0000259" key="10">
    <source>
        <dbReference type="Pfam" id="PF04494"/>
    </source>
</evidence>
<evidence type="ECO:0000256" key="7">
    <source>
        <dbReference type="ARBA" id="ARBA00023242"/>
    </source>
</evidence>
<feature type="repeat" description="WD" evidence="8">
    <location>
        <begin position="521"/>
        <end position="564"/>
    </location>
</feature>
<dbReference type="Pfam" id="PF04494">
    <property type="entry name" value="TFIID_NTD2"/>
    <property type="match status" value="1"/>
</dbReference>
<accession>A0A0F2M715</accession>
<feature type="region of interest" description="Disordered" evidence="9">
    <location>
        <begin position="1"/>
        <end position="33"/>
    </location>
</feature>
<feature type="compositionally biased region" description="Gly residues" evidence="9">
    <location>
        <begin position="9"/>
        <end position="24"/>
    </location>
</feature>
<feature type="repeat" description="WD" evidence="8">
    <location>
        <begin position="565"/>
        <end position="606"/>
    </location>
</feature>
<reference evidence="11 12" key="2">
    <citation type="journal article" date="2015" name="Eukaryot. Cell">
        <title>Asexual propagation of a virulent clone complex in a human and feline outbreak of sporotrichosis.</title>
        <authorList>
            <person name="Teixeira Mde M."/>
            <person name="Rodrigues A.M."/>
            <person name="Tsui C.K."/>
            <person name="de Almeida L.G."/>
            <person name="Van Diepeningen A.D."/>
            <person name="van den Ende B.G."/>
            <person name="Fernandes G.F."/>
            <person name="Kano R."/>
            <person name="Hamelin R.C."/>
            <person name="Lopes-Bezerra L.M."/>
            <person name="Vasconcelos A.T."/>
            <person name="de Hoog S."/>
            <person name="de Camargo Z.P."/>
            <person name="Felipe M.S."/>
        </authorList>
    </citation>
    <scope>NUCLEOTIDE SEQUENCE [LARGE SCALE GENOMIC DNA]</scope>
    <source>
        <strain evidence="11 12">1099-18</strain>
    </source>
</reference>
<dbReference type="GO" id="GO:0006367">
    <property type="term" value="P:transcription initiation at RNA polymerase II promoter"/>
    <property type="evidence" value="ECO:0007669"/>
    <property type="project" value="TreeGrafter"/>
</dbReference>
<feature type="region of interest" description="Disordered" evidence="9">
    <location>
        <begin position="650"/>
        <end position="722"/>
    </location>
</feature>
<comment type="caution">
    <text evidence="11">The sequence shown here is derived from an EMBL/GenBank/DDBJ whole genome shotgun (WGS) entry which is preliminary data.</text>
</comment>
<name>A0A0F2M715_SPOSC</name>
<evidence type="ECO:0000313" key="11">
    <source>
        <dbReference type="EMBL" id="KJR84884.1"/>
    </source>
</evidence>
<dbReference type="SUPFAM" id="SSF50978">
    <property type="entry name" value="WD40 repeat-like"/>
    <property type="match status" value="1"/>
</dbReference>
<dbReference type="PROSITE" id="PS50294">
    <property type="entry name" value="WD_REPEATS_REGION"/>
    <property type="match status" value="4"/>
</dbReference>
<protein>
    <submittedName>
        <fullName evidence="11">Transcription initiation factor TFIID subunit 5</fullName>
    </submittedName>
</protein>
<dbReference type="PROSITE" id="PS50896">
    <property type="entry name" value="LISH"/>
    <property type="match status" value="1"/>
</dbReference>
<dbReference type="PROSITE" id="PS00678">
    <property type="entry name" value="WD_REPEATS_1"/>
    <property type="match status" value="1"/>
</dbReference>
<dbReference type="VEuPathDB" id="FungiDB:SPSK_08575"/>
<dbReference type="PROSITE" id="PS50082">
    <property type="entry name" value="WD_REPEATS_2"/>
    <property type="match status" value="6"/>
</dbReference>
<dbReference type="InterPro" id="IPR019775">
    <property type="entry name" value="WD40_repeat_CS"/>
</dbReference>
<dbReference type="SUPFAM" id="SSF160897">
    <property type="entry name" value="Taf5 N-terminal domain-like"/>
    <property type="match status" value="1"/>
</dbReference>
<dbReference type="GeneID" id="27670445"/>
<dbReference type="InterPro" id="IPR036322">
    <property type="entry name" value="WD40_repeat_dom_sf"/>
</dbReference>
<keyword evidence="11" id="KW-0396">Initiation factor</keyword>
<keyword evidence="5" id="KW-0805">Transcription regulation</keyword>
<dbReference type="InterPro" id="IPR020472">
    <property type="entry name" value="WD40_PAC1"/>
</dbReference>
<evidence type="ECO:0000256" key="3">
    <source>
        <dbReference type="ARBA" id="ARBA00022574"/>
    </source>
</evidence>
<dbReference type="CDD" id="cd00200">
    <property type="entry name" value="WD40"/>
    <property type="match status" value="1"/>
</dbReference>
<dbReference type="PANTHER" id="PTHR19879">
    <property type="entry name" value="TRANSCRIPTION INITIATION FACTOR TFIID"/>
    <property type="match status" value="1"/>
</dbReference>
<feature type="domain" description="TFIID subunit TAF5 NTD2" evidence="10">
    <location>
        <begin position="77"/>
        <end position="208"/>
    </location>
</feature>
<dbReference type="GO" id="GO:0003743">
    <property type="term" value="F:translation initiation factor activity"/>
    <property type="evidence" value="ECO:0007669"/>
    <property type="project" value="UniProtKB-KW"/>
</dbReference>
<evidence type="ECO:0000256" key="5">
    <source>
        <dbReference type="ARBA" id="ARBA00023015"/>
    </source>
</evidence>
<feature type="compositionally biased region" description="Low complexity" evidence="9">
    <location>
        <begin position="699"/>
        <end position="711"/>
    </location>
</feature>
<keyword evidence="3 8" id="KW-0853">WD repeat</keyword>
<dbReference type="CDD" id="cd08044">
    <property type="entry name" value="TAF5_NTD2"/>
    <property type="match status" value="1"/>
</dbReference>
<keyword evidence="11" id="KW-0648">Protein biosynthesis</keyword>
<evidence type="ECO:0000313" key="12">
    <source>
        <dbReference type="Proteomes" id="UP000033710"/>
    </source>
</evidence>
<feature type="repeat" description="WD" evidence="8">
    <location>
        <begin position="615"/>
        <end position="642"/>
    </location>
</feature>